<dbReference type="InterPro" id="IPR011333">
    <property type="entry name" value="SKP1/BTB/POZ_sf"/>
</dbReference>
<organism evidence="3">
    <name type="scientific">Ganoderma boninense</name>
    <dbReference type="NCBI Taxonomy" id="34458"/>
    <lineage>
        <taxon>Eukaryota</taxon>
        <taxon>Fungi</taxon>
        <taxon>Dikarya</taxon>
        <taxon>Basidiomycota</taxon>
        <taxon>Agaricomycotina</taxon>
        <taxon>Agaricomycetes</taxon>
        <taxon>Polyporales</taxon>
        <taxon>Polyporaceae</taxon>
        <taxon>Ganoderma</taxon>
    </lineage>
</organism>
<sequence>MLAYPQSVASTSTTRAGDPFNCRDADVVLLSSDSVEFKVHKKLIRLGSRVLSELIPLVQPPPPPPSAPHRHRKQRPVLRLADSSDALDLFLRFLYPIPEPPITLNDVYPLLELATKYGAPSVVARMRPHLLRPDHLAADPYVIYALAMYAGMHDIAAVAARHTLPHPIPSTLKLTEMAEGSALVQLLAYRRRCEAAAKSVATVADDQVPWWVQMQWRRLCFLGQCWECAKLLPGRRLKWDRLVCGSLLVPEYWVRYMAGVREALGERLDPSVARDARLLRPALESAVRCSKCVGRAWWDLEEFAGILADAIEEAIYSVKFPSAVDEDECVHADASAMTKVPKTNYLWASDRAVWPLFDYYLNVWCKRVVEEDILEEVSLRTRLDCDAFYLARHISPNSAVQPVDSIGNPLLPLMTVFPTLGYPAPHFQFVAHAATHARGQQWISVPFAQPGSMHMDQAPPTTPSGGDTKGQQEQPVIPLLPNEGLDPGCVLQVRSQGRRGVPLSKIDVRWAEDKPNEQGTVYRDGLVQLDVIRAVVDAPDWCVCHLVPGPTVRIAAIGEEWAGSFVEQPGYPARKQAQDEEGKEGCFTFGMLCQLVVEHFLTWWTNEVSRRMAFQQERRAEKMRASESCLEKFPFVLGPGTIPLENLILVAIRRRHIALGVYEWLPEIEVAL</sequence>
<evidence type="ECO:0000256" key="1">
    <source>
        <dbReference type="SAM" id="MobiDB-lite"/>
    </source>
</evidence>
<evidence type="ECO:0000313" key="3">
    <source>
        <dbReference type="EMBL" id="VWP00616.1"/>
    </source>
</evidence>
<dbReference type="SMART" id="SM00225">
    <property type="entry name" value="BTB"/>
    <property type="match status" value="1"/>
</dbReference>
<feature type="domain" description="BTB" evidence="2">
    <location>
        <begin position="25"/>
        <end position="134"/>
    </location>
</feature>
<dbReference type="EMBL" id="LR728645">
    <property type="protein sequence ID" value="VWP00616.1"/>
    <property type="molecule type" value="Genomic_DNA"/>
</dbReference>
<dbReference type="InterPro" id="IPR000210">
    <property type="entry name" value="BTB/POZ_dom"/>
</dbReference>
<feature type="compositionally biased region" description="Polar residues" evidence="1">
    <location>
        <begin position="463"/>
        <end position="474"/>
    </location>
</feature>
<evidence type="ECO:0000259" key="2">
    <source>
        <dbReference type="SMART" id="SM00225"/>
    </source>
</evidence>
<dbReference type="AlphaFoldDB" id="A0A5K1K609"/>
<dbReference type="Gene3D" id="3.30.710.10">
    <property type="entry name" value="Potassium Channel Kv1.1, Chain A"/>
    <property type="match status" value="1"/>
</dbReference>
<reference evidence="3" key="1">
    <citation type="submission" date="2019-10" db="EMBL/GenBank/DDBJ databases">
        <authorList>
            <person name="Nor Muhammad N."/>
        </authorList>
    </citation>
    <scope>NUCLEOTIDE SEQUENCE</scope>
</reference>
<gene>
    <name evidence="3" type="primary">A7U5U4</name>
</gene>
<name>A0A5K1K609_9APHY</name>
<protein>
    <submittedName>
        <fullName evidence="3">Hsp70</fullName>
    </submittedName>
</protein>
<proteinExistence type="predicted"/>
<feature type="region of interest" description="Disordered" evidence="1">
    <location>
        <begin position="452"/>
        <end position="474"/>
    </location>
</feature>
<accession>A0A5K1K609</accession>